<gene>
    <name evidence="2" type="ORF">A6K76_06810</name>
</gene>
<dbReference type="Gene3D" id="2.50.20.20">
    <property type="match status" value="1"/>
</dbReference>
<keyword evidence="1" id="KW-0732">Signal</keyword>
<evidence type="ECO:0000313" key="2">
    <source>
        <dbReference type="EMBL" id="OCS92587.1"/>
    </source>
</evidence>
<protein>
    <recommendedName>
        <fullName evidence="4">Lipoprotein</fullName>
    </recommendedName>
</protein>
<feature type="signal peptide" evidence="1">
    <location>
        <begin position="1"/>
        <end position="26"/>
    </location>
</feature>
<evidence type="ECO:0000313" key="3">
    <source>
        <dbReference type="Proteomes" id="UP000093482"/>
    </source>
</evidence>
<dbReference type="EMBL" id="MATO01000015">
    <property type="protein sequence ID" value="OCS92587.1"/>
    <property type="molecule type" value="Genomic_DNA"/>
</dbReference>
<dbReference type="AlphaFoldDB" id="A0A1C0YZH2"/>
<dbReference type="InterPro" id="IPR046720">
    <property type="entry name" value="DUF6612"/>
</dbReference>
<dbReference type="Pfam" id="PF20316">
    <property type="entry name" value="DUF6612"/>
    <property type="match status" value="1"/>
</dbReference>
<evidence type="ECO:0008006" key="4">
    <source>
        <dbReference type="Google" id="ProtNLM"/>
    </source>
</evidence>
<evidence type="ECO:0000256" key="1">
    <source>
        <dbReference type="SAM" id="SignalP"/>
    </source>
</evidence>
<dbReference type="RefSeq" id="WP_066462492.1">
    <property type="nucleotide sequence ID" value="NZ_MATO01000015.1"/>
</dbReference>
<name>A0A1C0YZH2_9BACL</name>
<feature type="chain" id="PRO_5039493975" description="Lipoprotein" evidence="1">
    <location>
        <begin position="27"/>
        <end position="274"/>
    </location>
</feature>
<accession>A0A1C0YZH2</accession>
<comment type="caution">
    <text evidence="2">The sequence shown here is derived from an EMBL/GenBank/DDBJ whole genome shotgun (WGS) entry which is preliminary data.</text>
</comment>
<keyword evidence="3" id="KW-1185">Reference proteome</keyword>
<dbReference type="OrthoDB" id="1957331at2"/>
<organism evidence="2 3">
    <name type="scientific">Caryophanon latum</name>
    <dbReference type="NCBI Taxonomy" id="33977"/>
    <lineage>
        <taxon>Bacteria</taxon>
        <taxon>Bacillati</taxon>
        <taxon>Bacillota</taxon>
        <taxon>Bacilli</taxon>
        <taxon>Bacillales</taxon>
        <taxon>Caryophanaceae</taxon>
        <taxon>Caryophanon</taxon>
    </lineage>
</organism>
<dbReference type="Proteomes" id="UP000093482">
    <property type="component" value="Unassembled WGS sequence"/>
</dbReference>
<proteinExistence type="predicted"/>
<reference evidence="2 3" key="1">
    <citation type="submission" date="2016-07" db="EMBL/GenBank/DDBJ databases">
        <title>Caryophanon latum genome sequencing.</title>
        <authorList>
            <person name="Verma A."/>
            <person name="Pal Y."/>
            <person name="Krishnamurthi S."/>
        </authorList>
    </citation>
    <scope>NUCLEOTIDE SEQUENCE [LARGE SCALE GENOMIC DNA]</scope>
    <source>
        <strain evidence="2 3">DSM 14151</strain>
    </source>
</reference>
<sequence>MKNFFQLTAAVAMAFTLAGCSDTQTAQQIFDNTMERQKELTSASATMDVSQTMTVSMDGETGEIVTLTKGTVDAVFDPIAMAMDVNVSTDFMGEPMELPVNMYINETDGMYLEDTTSNTWMKLPSEQFDTIMNNTDVQIDQTAQLEQLQQFVEDFTMEETDASYVLTLNLDDEKFNSLVKEQAAGALGDSGTEADNAALESIQVSDGLYKLTIDKETYDLTNVIMDFFMTMEVEGETMEMDTNSNITYTEFNHLQSIDIPQNIIDSAVDMTDVQ</sequence>
<dbReference type="PROSITE" id="PS51257">
    <property type="entry name" value="PROKAR_LIPOPROTEIN"/>
    <property type="match status" value="1"/>
</dbReference>